<proteinExistence type="predicted"/>
<dbReference type="KEGG" id="aex:Astex_3854"/>
<dbReference type="HOGENOM" id="CLU_1764241_0_0_5"/>
<dbReference type="OrthoDB" id="7348572at2"/>
<evidence type="ECO:0000313" key="3">
    <source>
        <dbReference type="Proteomes" id="UP000001492"/>
    </source>
</evidence>
<dbReference type="Proteomes" id="UP000001492">
    <property type="component" value="Plasmid pASTEX02"/>
</dbReference>
<feature type="chain" id="PRO_5003230935" description="Secreted protein" evidence="1">
    <location>
        <begin position="29"/>
        <end position="147"/>
    </location>
</feature>
<gene>
    <name evidence="2" type="ordered locus">Astex_3854</name>
</gene>
<accession>E8RW39</accession>
<protein>
    <recommendedName>
        <fullName evidence="4">Secreted protein</fullName>
    </recommendedName>
</protein>
<dbReference type="AlphaFoldDB" id="E8RW39"/>
<keyword evidence="3" id="KW-1185">Reference proteome</keyword>
<reference evidence="3" key="1">
    <citation type="submission" date="2010-12" db="EMBL/GenBank/DDBJ databases">
        <title>Complete sequence of plasmid 2 of Asticcacaulis excentricus CB 48.</title>
        <authorList>
            <consortium name="US DOE Joint Genome Institute"/>
            <person name="Lucas S."/>
            <person name="Copeland A."/>
            <person name="Lapidus A."/>
            <person name="Cheng J.-F."/>
            <person name="Bruce D."/>
            <person name="Goodwin L."/>
            <person name="Pitluck S."/>
            <person name="Teshima H."/>
            <person name="Davenport K."/>
            <person name="Detter J.C."/>
            <person name="Han C."/>
            <person name="Tapia R."/>
            <person name="Land M."/>
            <person name="Hauser L."/>
            <person name="Jeffries C."/>
            <person name="Kyrpides N."/>
            <person name="Ivanova N."/>
            <person name="Ovchinnikova G."/>
            <person name="Brun Y.V."/>
            <person name="Woyke T."/>
        </authorList>
    </citation>
    <scope>NUCLEOTIDE SEQUENCE [LARGE SCALE GENOMIC DNA]</scope>
    <source>
        <strain evidence="3">ATCC 15261 / DSM 4724 / KCTC 12464 / NCIMB 9791 / VKM B-1370 / CB 48</strain>
        <plasmid evidence="3">pASTEX02</plasmid>
    </source>
</reference>
<evidence type="ECO:0000256" key="1">
    <source>
        <dbReference type="SAM" id="SignalP"/>
    </source>
</evidence>
<keyword evidence="2" id="KW-0614">Plasmid</keyword>
<name>E8RW39_ASTEC</name>
<feature type="signal peptide" evidence="1">
    <location>
        <begin position="1"/>
        <end position="28"/>
    </location>
</feature>
<sequence>MRRKLPIVGAIGAMLMASLTATPVFAQAATQTTGPESDARKSKLQCMWEAKWPLRHSTAYRVGDVRTKNQIRNSSNTEVQKMQSVCRALTSTSEAEKRKARLACHDLLLVKRLRDGDDARMRADRVEAVCKTLDEAFVTPILEGNAR</sequence>
<keyword evidence="1" id="KW-0732">Signal</keyword>
<geneLocation type="plasmid" evidence="2 3">
    <name>pASTEX02</name>
</geneLocation>
<evidence type="ECO:0000313" key="2">
    <source>
        <dbReference type="EMBL" id="ADU15461.1"/>
    </source>
</evidence>
<organism evidence="2 3">
    <name type="scientific">Asticcacaulis excentricus (strain ATCC 15261 / DSM 4724 / KCTC 12464 / NCIMB 9791 / VKM B-1370 / CB 48)</name>
    <dbReference type="NCBI Taxonomy" id="573065"/>
    <lineage>
        <taxon>Bacteria</taxon>
        <taxon>Pseudomonadati</taxon>
        <taxon>Pseudomonadota</taxon>
        <taxon>Alphaproteobacteria</taxon>
        <taxon>Caulobacterales</taxon>
        <taxon>Caulobacteraceae</taxon>
        <taxon>Asticcacaulis</taxon>
    </lineage>
</organism>
<dbReference type="EMBL" id="CP002398">
    <property type="protein sequence ID" value="ADU15461.1"/>
    <property type="molecule type" value="Genomic_DNA"/>
</dbReference>
<dbReference type="RefSeq" id="WP_013481274.1">
    <property type="nucleotide sequence ID" value="NC_014819.1"/>
</dbReference>
<evidence type="ECO:0008006" key="4">
    <source>
        <dbReference type="Google" id="ProtNLM"/>
    </source>
</evidence>